<dbReference type="PROSITE" id="PS51257">
    <property type="entry name" value="PROKAR_LIPOPROTEIN"/>
    <property type="match status" value="1"/>
</dbReference>
<keyword evidence="1" id="KW-0732">Signal</keyword>
<evidence type="ECO:0000313" key="3">
    <source>
        <dbReference type="EMBL" id="AVM22551.1"/>
    </source>
</evidence>
<dbReference type="Pfam" id="PF13115">
    <property type="entry name" value="YtkA"/>
    <property type="match status" value="1"/>
</dbReference>
<protein>
    <recommendedName>
        <fullName evidence="2">YtkA-like domain-containing protein</fullName>
    </recommendedName>
</protein>
<dbReference type="Proteomes" id="UP000264960">
    <property type="component" value="Chromosome"/>
</dbReference>
<dbReference type="EMBL" id="CP027116">
    <property type="protein sequence ID" value="AVM22551.1"/>
    <property type="molecule type" value="Genomic_DNA"/>
</dbReference>
<feature type="chain" id="PRO_5042258725" description="YtkA-like domain-containing protein" evidence="1">
    <location>
        <begin position="20"/>
        <end position="151"/>
    </location>
</feature>
<dbReference type="InterPro" id="IPR013783">
    <property type="entry name" value="Ig-like_fold"/>
</dbReference>
<sequence length="151" mass="17153">MKKGWILVFLLMFLTACQLDPNTEELYEKTASIHVNTNLPSHISSPKEQAFRIFIKENNQPIQASSDIKIGVSKYGEDIQNVVKTESKGEGVYTASYTFPEDGLYDIRLEVKTAGQHIMPTKRVAVGHLTEEEKAILQNKQKKEKQTHSHH</sequence>
<proteinExistence type="predicted"/>
<dbReference type="AlphaFoldDB" id="A0AAD0HKB7"/>
<gene>
    <name evidence="3" type="ORF">C5695_01300</name>
</gene>
<dbReference type="RefSeq" id="WP_117728423.1">
    <property type="nucleotide sequence ID" value="NZ_CP027116.1"/>
</dbReference>
<name>A0AAD0HKB7_BACPU</name>
<dbReference type="InterPro" id="IPR032693">
    <property type="entry name" value="YtkA-like_dom"/>
</dbReference>
<dbReference type="Gene3D" id="2.60.40.10">
    <property type="entry name" value="Immunoglobulins"/>
    <property type="match status" value="1"/>
</dbReference>
<organism evidence="3 4">
    <name type="scientific">Bacillus pumilus</name>
    <name type="common">Bacillus mesentericus</name>
    <dbReference type="NCBI Taxonomy" id="1408"/>
    <lineage>
        <taxon>Bacteria</taxon>
        <taxon>Bacillati</taxon>
        <taxon>Bacillota</taxon>
        <taxon>Bacilli</taxon>
        <taxon>Bacillales</taxon>
        <taxon>Bacillaceae</taxon>
        <taxon>Bacillus</taxon>
    </lineage>
</organism>
<evidence type="ECO:0000256" key="1">
    <source>
        <dbReference type="SAM" id="SignalP"/>
    </source>
</evidence>
<feature type="signal peptide" evidence="1">
    <location>
        <begin position="1"/>
        <end position="19"/>
    </location>
</feature>
<feature type="domain" description="YtkA-like" evidence="2">
    <location>
        <begin position="32"/>
        <end position="109"/>
    </location>
</feature>
<accession>A0AAD0HKB7</accession>
<evidence type="ECO:0000313" key="4">
    <source>
        <dbReference type="Proteomes" id="UP000264960"/>
    </source>
</evidence>
<reference evidence="3 4" key="1">
    <citation type="submission" date="2018-02" db="EMBL/GenBank/DDBJ databases">
        <title>The complete genome of two Bacillus pumilus strains from Cuatro Cienegas, Coahuila, Mexico.</title>
        <authorList>
            <person name="Zarza E."/>
            <person name="Alcaraz L.D."/>
            <person name="Aguilar-Salinas B."/>
            <person name="Islas A."/>
            <person name="Olmedo-Alvarez G."/>
        </authorList>
    </citation>
    <scope>NUCLEOTIDE SEQUENCE [LARGE SCALE GENOMIC DNA]</scope>
    <source>
        <strain evidence="3 4">145</strain>
    </source>
</reference>
<evidence type="ECO:0000259" key="2">
    <source>
        <dbReference type="Pfam" id="PF13115"/>
    </source>
</evidence>